<dbReference type="SMART" id="SM00385">
    <property type="entry name" value="CYCLIN"/>
    <property type="match status" value="2"/>
</dbReference>
<evidence type="ECO:0000313" key="7">
    <source>
        <dbReference type="EMBL" id="KAJ3646908.1"/>
    </source>
</evidence>
<keyword evidence="2 4" id="KW-0195">Cyclin</keyword>
<dbReference type="InterPro" id="IPR048258">
    <property type="entry name" value="Cyclins_cyclin-box"/>
</dbReference>
<reference evidence="7" key="1">
    <citation type="journal article" date="2023" name="G3 (Bethesda)">
        <title>Whole genome assemblies of Zophobas morio and Tenebrio molitor.</title>
        <authorList>
            <person name="Kaur S."/>
            <person name="Stinson S.A."/>
            <person name="diCenzo G.C."/>
        </authorList>
    </citation>
    <scope>NUCLEOTIDE SEQUENCE</scope>
    <source>
        <strain evidence="7">QUZm001</strain>
    </source>
</reference>
<evidence type="ECO:0000256" key="4">
    <source>
        <dbReference type="RuleBase" id="RU000383"/>
    </source>
</evidence>
<keyword evidence="3" id="KW-0131">Cell cycle</keyword>
<comment type="similarity">
    <text evidence="4">Belongs to the cyclin family.</text>
</comment>
<evidence type="ECO:0000313" key="8">
    <source>
        <dbReference type="Proteomes" id="UP001168821"/>
    </source>
</evidence>
<dbReference type="InterPro" id="IPR013763">
    <property type="entry name" value="Cyclin-like_dom"/>
</dbReference>
<feature type="domain" description="Cyclin-like" evidence="5">
    <location>
        <begin position="142"/>
        <end position="226"/>
    </location>
</feature>
<dbReference type="PROSITE" id="PS00292">
    <property type="entry name" value="CYCLINS"/>
    <property type="match status" value="1"/>
</dbReference>
<dbReference type="GO" id="GO:0044772">
    <property type="term" value="P:mitotic cell cycle phase transition"/>
    <property type="evidence" value="ECO:0007669"/>
    <property type="project" value="InterPro"/>
</dbReference>
<dbReference type="PIRSF" id="PIRSF001771">
    <property type="entry name" value="Cyclin_A_B_D_E"/>
    <property type="match status" value="1"/>
</dbReference>
<evidence type="ECO:0000259" key="6">
    <source>
        <dbReference type="SMART" id="SM01332"/>
    </source>
</evidence>
<dbReference type="EMBL" id="JALNTZ010000007">
    <property type="protein sequence ID" value="KAJ3646908.1"/>
    <property type="molecule type" value="Genomic_DNA"/>
</dbReference>
<feature type="domain" description="Cyclin C-terminal" evidence="6">
    <location>
        <begin position="235"/>
        <end position="353"/>
    </location>
</feature>
<dbReference type="SMART" id="SM01332">
    <property type="entry name" value="Cyclin_C"/>
    <property type="match status" value="1"/>
</dbReference>
<dbReference type="InterPro" id="IPR046965">
    <property type="entry name" value="Cyclin_A/B-like"/>
</dbReference>
<dbReference type="GO" id="GO:0005634">
    <property type="term" value="C:nucleus"/>
    <property type="evidence" value="ECO:0007669"/>
    <property type="project" value="UniProtKB-ARBA"/>
</dbReference>
<dbReference type="GO" id="GO:0016538">
    <property type="term" value="F:cyclin-dependent protein serine/threonine kinase regulator activity"/>
    <property type="evidence" value="ECO:0007669"/>
    <property type="project" value="InterPro"/>
</dbReference>
<evidence type="ECO:0000259" key="5">
    <source>
        <dbReference type="SMART" id="SM00385"/>
    </source>
</evidence>
<evidence type="ECO:0000256" key="3">
    <source>
        <dbReference type="ARBA" id="ARBA00023306"/>
    </source>
</evidence>
<keyword evidence="8" id="KW-1185">Reference proteome</keyword>
<dbReference type="InterPro" id="IPR036915">
    <property type="entry name" value="Cyclin-like_sf"/>
</dbReference>
<dbReference type="Gene3D" id="1.10.472.10">
    <property type="entry name" value="Cyclin-like"/>
    <property type="match status" value="2"/>
</dbReference>
<dbReference type="SUPFAM" id="SSF47954">
    <property type="entry name" value="Cyclin-like"/>
    <property type="match status" value="2"/>
</dbReference>
<sequence length="362" mass="42229">MANFHLHEDPEYLVENVRPKRFQNAIKEFPGQAKKNRLALQTLSTYQQNCKQQTKQQGGEKVTRVPEKKAVSPVSSDELIKLKSVFKRRNVVTRLPPHESNEYDDDIMEYLNYFEKKMFKIKPNYMVKQDHVNYGMRSTLIDWLVSVAEEYQMNEQTLHLSVNYLDRFLSYISVIKEKFQLVGATAMMIAGKVEEIYPPNTSEWSYLTGNTYKPEQLVKMEQLMLKVLNFEINAPTILDFLLLLCSKYRVDSKTMYLAMYLSELVLLEGEGYLQYYPSTLAAASLVLARHTLFKADPWPPKMAETAGYSLRQLSPIVQKQHKTFKSSPFKEREAVRNKYSSDKYQRVALVKPRVLVLEEDEE</sequence>
<dbReference type="AlphaFoldDB" id="A0AA38I0D7"/>
<dbReference type="Pfam" id="PF02984">
    <property type="entry name" value="Cyclin_C"/>
    <property type="match status" value="1"/>
</dbReference>
<accession>A0AA38I0D7</accession>
<dbReference type="GO" id="GO:0051301">
    <property type="term" value="P:cell division"/>
    <property type="evidence" value="ECO:0007669"/>
    <property type="project" value="UniProtKB-KW"/>
</dbReference>
<proteinExistence type="inferred from homology"/>
<dbReference type="InterPro" id="IPR039361">
    <property type="entry name" value="Cyclin"/>
</dbReference>
<feature type="domain" description="Cyclin-like" evidence="5">
    <location>
        <begin position="239"/>
        <end position="322"/>
    </location>
</feature>
<gene>
    <name evidence="7" type="ORF">Zmor_024468</name>
</gene>
<dbReference type="Pfam" id="PF00134">
    <property type="entry name" value="Cyclin_N"/>
    <property type="match status" value="1"/>
</dbReference>
<dbReference type="FunFam" id="1.10.472.10:FF:000001">
    <property type="entry name" value="G2/mitotic-specific cyclin"/>
    <property type="match status" value="1"/>
</dbReference>
<evidence type="ECO:0008006" key="9">
    <source>
        <dbReference type="Google" id="ProtNLM"/>
    </source>
</evidence>
<dbReference type="Proteomes" id="UP001168821">
    <property type="component" value="Unassembled WGS sequence"/>
</dbReference>
<evidence type="ECO:0000256" key="2">
    <source>
        <dbReference type="ARBA" id="ARBA00023127"/>
    </source>
</evidence>
<evidence type="ECO:0000256" key="1">
    <source>
        <dbReference type="ARBA" id="ARBA00022618"/>
    </source>
</evidence>
<dbReference type="InterPro" id="IPR006671">
    <property type="entry name" value="Cyclin_N"/>
</dbReference>
<comment type="caution">
    <text evidence="7">The sequence shown here is derived from an EMBL/GenBank/DDBJ whole genome shotgun (WGS) entry which is preliminary data.</text>
</comment>
<name>A0AA38I0D7_9CUCU</name>
<keyword evidence="1" id="KW-0132">Cell division</keyword>
<protein>
    <recommendedName>
        <fullName evidence="9">G2/mitotic-specific cyclin-A</fullName>
    </recommendedName>
</protein>
<dbReference type="PANTHER" id="PTHR10177">
    <property type="entry name" value="CYCLINS"/>
    <property type="match status" value="1"/>
</dbReference>
<dbReference type="InterPro" id="IPR004367">
    <property type="entry name" value="Cyclin_C-dom"/>
</dbReference>
<organism evidence="7 8">
    <name type="scientific">Zophobas morio</name>
    <dbReference type="NCBI Taxonomy" id="2755281"/>
    <lineage>
        <taxon>Eukaryota</taxon>
        <taxon>Metazoa</taxon>
        <taxon>Ecdysozoa</taxon>
        <taxon>Arthropoda</taxon>
        <taxon>Hexapoda</taxon>
        <taxon>Insecta</taxon>
        <taxon>Pterygota</taxon>
        <taxon>Neoptera</taxon>
        <taxon>Endopterygota</taxon>
        <taxon>Coleoptera</taxon>
        <taxon>Polyphaga</taxon>
        <taxon>Cucujiformia</taxon>
        <taxon>Tenebrionidae</taxon>
        <taxon>Zophobas</taxon>
    </lineage>
</organism>